<organism evidence="2 3">
    <name type="scientific">Synaphobranchus kaupii</name>
    <name type="common">Kaup's arrowtooth eel</name>
    <dbReference type="NCBI Taxonomy" id="118154"/>
    <lineage>
        <taxon>Eukaryota</taxon>
        <taxon>Metazoa</taxon>
        <taxon>Chordata</taxon>
        <taxon>Craniata</taxon>
        <taxon>Vertebrata</taxon>
        <taxon>Euteleostomi</taxon>
        <taxon>Actinopterygii</taxon>
        <taxon>Neopterygii</taxon>
        <taxon>Teleostei</taxon>
        <taxon>Anguilliformes</taxon>
        <taxon>Synaphobranchidae</taxon>
        <taxon>Synaphobranchus</taxon>
    </lineage>
</organism>
<protein>
    <submittedName>
        <fullName evidence="2">Uncharacterized protein</fullName>
    </submittedName>
</protein>
<comment type="caution">
    <text evidence="2">The sequence shown here is derived from an EMBL/GenBank/DDBJ whole genome shotgun (WGS) entry which is preliminary data.</text>
</comment>
<evidence type="ECO:0000313" key="2">
    <source>
        <dbReference type="EMBL" id="KAJ8369911.1"/>
    </source>
</evidence>
<keyword evidence="3" id="KW-1185">Reference proteome</keyword>
<feature type="compositionally biased region" description="Polar residues" evidence="1">
    <location>
        <begin position="56"/>
        <end position="73"/>
    </location>
</feature>
<gene>
    <name evidence="2" type="ORF">SKAU_G00099390</name>
</gene>
<dbReference type="EMBL" id="JAINUF010000003">
    <property type="protein sequence ID" value="KAJ8369911.1"/>
    <property type="molecule type" value="Genomic_DNA"/>
</dbReference>
<accession>A0A9Q1FY94</accession>
<evidence type="ECO:0000256" key="1">
    <source>
        <dbReference type="SAM" id="MobiDB-lite"/>
    </source>
</evidence>
<feature type="region of interest" description="Disordered" evidence="1">
    <location>
        <begin position="43"/>
        <end position="83"/>
    </location>
</feature>
<proteinExistence type="predicted"/>
<name>A0A9Q1FY94_SYNKA</name>
<dbReference type="AlphaFoldDB" id="A0A9Q1FY94"/>
<sequence length="129" mass="13666">MHTQTKLLQNRGLGHHNEIAETEEEQEGERFLGVAEVRSWCQEQRQGWEKGKGGETASQPNETRHGSNTTLSPYPNRGSARATNPQIVAGTGVADVAICACFRVVPHGSLAPLAPGGASTGLAVGPEPK</sequence>
<feature type="region of interest" description="Disordered" evidence="1">
    <location>
        <begin position="110"/>
        <end position="129"/>
    </location>
</feature>
<dbReference type="Proteomes" id="UP001152622">
    <property type="component" value="Chromosome 3"/>
</dbReference>
<feature type="region of interest" description="Disordered" evidence="1">
    <location>
        <begin position="1"/>
        <end position="29"/>
    </location>
</feature>
<reference evidence="2" key="1">
    <citation type="journal article" date="2023" name="Science">
        <title>Genome structures resolve the early diversification of teleost fishes.</title>
        <authorList>
            <person name="Parey E."/>
            <person name="Louis A."/>
            <person name="Montfort J."/>
            <person name="Bouchez O."/>
            <person name="Roques C."/>
            <person name="Iampietro C."/>
            <person name="Lluch J."/>
            <person name="Castinel A."/>
            <person name="Donnadieu C."/>
            <person name="Desvignes T."/>
            <person name="Floi Bucao C."/>
            <person name="Jouanno E."/>
            <person name="Wen M."/>
            <person name="Mejri S."/>
            <person name="Dirks R."/>
            <person name="Jansen H."/>
            <person name="Henkel C."/>
            <person name="Chen W.J."/>
            <person name="Zahm M."/>
            <person name="Cabau C."/>
            <person name="Klopp C."/>
            <person name="Thompson A.W."/>
            <person name="Robinson-Rechavi M."/>
            <person name="Braasch I."/>
            <person name="Lecointre G."/>
            <person name="Bobe J."/>
            <person name="Postlethwait J.H."/>
            <person name="Berthelot C."/>
            <person name="Roest Crollius H."/>
            <person name="Guiguen Y."/>
        </authorList>
    </citation>
    <scope>NUCLEOTIDE SEQUENCE</scope>
    <source>
        <strain evidence="2">WJC10195</strain>
    </source>
</reference>
<evidence type="ECO:0000313" key="3">
    <source>
        <dbReference type="Proteomes" id="UP001152622"/>
    </source>
</evidence>